<sequence length="156" mass="16968">MKVRRATARDVVPLLASMQALAVFEGYAADFRVTGDDLLVRGLAGTGAKQFTALVAEDEHGALCGHAVLLVTPFTYDLRPTVVLKELYVDARRRRQGVAEALLVAVRAEAQAIGAGRIRWLVLPGNAAAQRLYARWGGAPDTAWESWELRLGDTPR</sequence>
<keyword evidence="1" id="KW-0808">Transferase</keyword>
<evidence type="ECO:0000313" key="5">
    <source>
        <dbReference type="Proteomes" id="UP001303946"/>
    </source>
</evidence>
<dbReference type="CDD" id="cd04301">
    <property type="entry name" value="NAT_SF"/>
    <property type="match status" value="1"/>
</dbReference>
<dbReference type="PROSITE" id="PS51186">
    <property type="entry name" value="GNAT"/>
    <property type="match status" value="1"/>
</dbReference>
<evidence type="ECO:0000256" key="1">
    <source>
        <dbReference type="ARBA" id="ARBA00022679"/>
    </source>
</evidence>
<dbReference type="SUPFAM" id="SSF55729">
    <property type="entry name" value="Acyl-CoA N-acyltransferases (Nat)"/>
    <property type="match status" value="1"/>
</dbReference>
<dbReference type="RefSeq" id="WP_316701231.1">
    <property type="nucleotide sequence ID" value="NZ_CP136336.1"/>
</dbReference>
<evidence type="ECO:0000256" key="2">
    <source>
        <dbReference type="ARBA" id="ARBA00023315"/>
    </source>
</evidence>
<dbReference type="InterPro" id="IPR051016">
    <property type="entry name" value="Diverse_Substrate_AcTransf"/>
</dbReference>
<dbReference type="EMBL" id="CP136336">
    <property type="protein sequence ID" value="WOB08467.1"/>
    <property type="molecule type" value="Genomic_DNA"/>
</dbReference>
<dbReference type="InterPro" id="IPR000182">
    <property type="entry name" value="GNAT_dom"/>
</dbReference>
<keyword evidence="2" id="KW-0012">Acyltransferase</keyword>
<dbReference type="PANTHER" id="PTHR10545">
    <property type="entry name" value="DIAMINE N-ACETYLTRANSFERASE"/>
    <property type="match status" value="1"/>
</dbReference>
<dbReference type="Proteomes" id="UP001303946">
    <property type="component" value="Chromosome"/>
</dbReference>
<proteinExistence type="predicted"/>
<organism evidence="4 5">
    <name type="scientific">Piscinibacter gummiphilus</name>
    <dbReference type="NCBI Taxonomy" id="946333"/>
    <lineage>
        <taxon>Bacteria</taxon>
        <taxon>Pseudomonadati</taxon>
        <taxon>Pseudomonadota</taxon>
        <taxon>Betaproteobacteria</taxon>
        <taxon>Burkholderiales</taxon>
        <taxon>Sphaerotilaceae</taxon>
        <taxon>Piscinibacter</taxon>
    </lineage>
</organism>
<evidence type="ECO:0000259" key="3">
    <source>
        <dbReference type="PROSITE" id="PS51186"/>
    </source>
</evidence>
<accession>A0ABZ0CU11</accession>
<dbReference type="Pfam" id="PF00583">
    <property type="entry name" value="Acetyltransf_1"/>
    <property type="match status" value="1"/>
</dbReference>
<feature type="domain" description="N-acetyltransferase" evidence="3">
    <location>
        <begin position="1"/>
        <end position="156"/>
    </location>
</feature>
<dbReference type="PANTHER" id="PTHR10545:SF29">
    <property type="entry name" value="GH14572P-RELATED"/>
    <property type="match status" value="1"/>
</dbReference>
<dbReference type="Gene3D" id="3.40.630.30">
    <property type="match status" value="1"/>
</dbReference>
<protein>
    <submittedName>
        <fullName evidence="4">GNAT family N-acetyltransferase</fullName>
    </submittedName>
</protein>
<evidence type="ECO:0000313" key="4">
    <source>
        <dbReference type="EMBL" id="WOB08467.1"/>
    </source>
</evidence>
<gene>
    <name evidence="4" type="ORF">RXV79_00090</name>
</gene>
<keyword evidence="5" id="KW-1185">Reference proteome</keyword>
<name>A0ABZ0CU11_9BURK</name>
<reference evidence="4 5" key="1">
    <citation type="submission" date="2023-10" db="EMBL/GenBank/DDBJ databases">
        <title>Bacteria for the degradation of biodegradable plastic PBAT(Polybutylene adipate terephthalate).</title>
        <authorList>
            <person name="Weon H.-Y."/>
            <person name="Yeon J."/>
        </authorList>
    </citation>
    <scope>NUCLEOTIDE SEQUENCE [LARGE SCALE GENOMIC DNA]</scope>
    <source>
        <strain evidence="4 5">SBD 7-3</strain>
    </source>
</reference>
<dbReference type="InterPro" id="IPR016181">
    <property type="entry name" value="Acyl_CoA_acyltransferase"/>
</dbReference>